<reference evidence="3" key="1">
    <citation type="submission" date="2022-07" db="EMBL/GenBank/DDBJ databases">
        <title>Genome Sequence of Leucocoprinus birnbaumii.</title>
        <authorList>
            <person name="Buettner E."/>
        </authorList>
    </citation>
    <scope>NUCLEOTIDE SEQUENCE</scope>
    <source>
        <strain evidence="3">VT141</strain>
    </source>
</reference>
<keyword evidence="4" id="KW-1185">Reference proteome</keyword>
<feature type="transmembrane region" description="Helical" evidence="2">
    <location>
        <begin position="48"/>
        <end position="69"/>
    </location>
</feature>
<name>A0AAD5VFQ1_9AGAR</name>
<evidence type="ECO:0000256" key="1">
    <source>
        <dbReference type="SAM" id="MobiDB-lite"/>
    </source>
</evidence>
<sequence>MSGAPDAASPSPLPSSGSEKSEAVEQGIEIERSSTRGILVDPRIRRPLLILIGTLPPLCFIWTLYAITYTRPLALPDYLALKVSAHPQSVTMIVAITATVISIGVTHLFSLAVRFAIALRLATLATSLEALTSASHIAQKNLWLHKLGTKWTWIALLAYVAVSIQTSTLTSHLSVREIQMPYDMMGWDLNMTDPRLLDHAKTLQLDKLTTTTTPFFLQNIFHDAIQLESGNYSTLKFDGNTYLTTTGGIKPAIYISTTSESLTLNSSTVVPLNLGHRTSGYHAVMSLPFNKTMHLVQQGFTADVNCRNRNARDNEMYNPTIEFQQLGVDNLSKAWLATSCPSSNVTVSDPVVYDASVSAGGNSGVILATACQISNTAGSYGATGSYEFMDLTVCTVSPKVTTVNIAYLNSPENDMSPTTINVSRPVTKIGDAIWGSMTVDLVLYDINSGQGLRGNDLGDMWLLSGADRENIELMDVRLAIEHLLSYDSRVLRNGKPLPPTTLQQTEEGPGYPSHFAAGYTQSDGQSKSTPSLQSPVNSTHRLTGGIKILVNSPLFVLPTTRMIFAIYGLLIYDFLHVRKNWEKIHAKDIDFDLTNIAHLVAAHAPKAEHDQHKTFSQRSSARLKKVAVQMVHDEHDVSAFKESWR</sequence>
<feature type="transmembrane region" description="Helical" evidence="2">
    <location>
        <begin position="151"/>
        <end position="175"/>
    </location>
</feature>
<feature type="region of interest" description="Disordered" evidence="1">
    <location>
        <begin position="1"/>
        <end position="26"/>
    </location>
</feature>
<feature type="compositionally biased region" description="Low complexity" evidence="1">
    <location>
        <begin position="1"/>
        <end position="18"/>
    </location>
</feature>
<dbReference type="AlphaFoldDB" id="A0AAD5VFQ1"/>
<evidence type="ECO:0000256" key="2">
    <source>
        <dbReference type="SAM" id="Phobius"/>
    </source>
</evidence>
<feature type="region of interest" description="Disordered" evidence="1">
    <location>
        <begin position="495"/>
        <end position="537"/>
    </location>
</feature>
<organism evidence="3 4">
    <name type="scientific">Leucocoprinus birnbaumii</name>
    <dbReference type="NCBI Taxonomy" id="56174"/>
    <lineage>
        <taxon>Eukaryota</taxon>
        <taxon>Fungi</taxon>
        <taxon>Dikarya</taxon>
        <taxon>Basidiomycota</taxon>
        <taxon>Agaricomycotina</taxon>
        <taxon>Agaricomycetes</taxon>
        <taxon>Agaricomycetidae</taxon>
        <taxon>Agaricales</taxon>
        <taxon>Agaricineae</taxon>
        <taxon>Agaricaceae</taxon>
        <taxon>Leucocoprinus</taxon>
    </lineage>
</organism>
<keyword evidence="2" id="KW-1133">Transmembrane helix</keyword>
<dbReference type="EMBL" id="JANIEX010001603">
    <property type="protein sequence ID" value="KAJ3556188.1"/>
    <property type="molecule type" value="Genomic_DNA"/>
</dbReference>
<feature type="transmembrane region" description="Helical" evidence="2">
    <location>
        <begin position="89"/>
        <end position="109"/>
    </location>
</feature>
<keyword evidence="2" id="KW-0812">Transmembrane</keyword>
<evidence type="ECO:0000313" key="3">
    <source>
        <dbReference type="EMBL" id="KAJ3556188.1"/>
    </source>
</evidence>
<comment type="caution">
    <text evidence="3">The sequence shown here is derived from an EMBL/GenBank/DDBJ whole genome shotgun (WGS) entry which is preliminary data.</text>
</comment>
<keyword evidence="2" id="KW-0472">Membrane</keyword>
<feature type="compositionally biased region" description="Polar residues" evidence="1">
    <location>
        <begin position="519"/>
        <end position="537"/>
    </location>
</feature>
<accession>A0AAD5VFQ1</accession>
<evidence type="ECO:0000313" key="4">
    <source>
        <dbReference type="Proteomes" id="UP001213000"/>
    </source>
</evidence>
<dbReference type="Proteomes" id="UP001213000">
    <property type="component" value="Unassembled WGS sequence"/>
</dbReference>
<protein>
    <submittedName>
        <fullName evidence="3">Uncharacterized protein</fullName>
    </submittedName>
</protein>
<proteinExistence type="predicted"/>
<gene>
    <name evidence="3" type="ORF">NP233_g12035</name>
</gene>